<evidence type="ECO:0000256" key="3">
    <source>
        <dbReference type="ARBA" id="ARBA00022833"/>
    </source>
</evidence>
<dbReference type="Gene3D" id="3.30.40.10">
    <property type="entry name" value="Zinc/RING finger domain, C3HC4 (zinc finger)"/>
    <property type="match status" value="1"/>
</dbReference>
<evidence type="ECO:0000256" key="1">
    <source>
        <dbReference type="ARBA" id="ARBA00022723"/>
    </source>
</evidence>
<keyword evidence="3" id="KW-0862">Zinc</keyword>
<dbReference type="EMBL" id="KN824310">
    <property type="protein sequence ID" value="KIM25907.1"/>
    <property type="molecule type" value="Genomic_DNA"/>
</dbReference>
<dbReference type="GO" id="GO:0061630">
    <property type="term" value="F:ubiquitin protein ligase activity"/>
    <property type="evidence" value="ECO:0007669"/>
    <property type="project" value="TreeGrafter"/>
</dbReference>
<reference evidence="8 9" key="1">
    <citation type="submission" date="2014-04" db="EMBL/GenBank/DDBJ databases">
        <authorList>
            <consortium name="DOE Joint Genome Institute"/>
            <person name="Kuo A."/>
            <person name="Zuccaro A."/>
            <person name="Kohler A."/>
            <person name="Nagy L.G."/>
            <person name="Floudas D."/>
            <person name="Copeland A."/>
            <person name="Barry K.W."/>
            <person name="Cichocki N."/>
            <person name="Veneault-Fourrey C."/>
            <person name="LaButti K."/>
            <person name="Lindquist E.A."/>
            <person name="Lipzen A."/>
            <person name="Lundell T."/>
            <person name="Morin E."/>
            <person name="Murat C."/>
            <person name="Sun H."/>
            <person name="Tunlid A."/>
            <person name="Henrissat B."/>
            <person name="Grigoriev I.V."/>
            <person name="Hibbett D.S."/>
            <person name="Martin F."/>
            <person name="Nordberg H.P."/>
            <person name="Cantor M.N."/>
            <person name="Hua S.X."/>
        </authorList>
    </citation>
    <scope>NUCLEOTIDE SEQUENCE [LARGE SCALE GENOMIC DNA]</scope>
    <source>
        <strain evidence="8 9">MAFF 305830</strain>
    </source>
</reference>
<evidence type="ECO:0000259" key="7">
    <source>
        <dbReference type="PROSITE" id="PS50089"/>
    </source>
</evidence>
<dbReference type="SUPFAM" id="SSF57850">
    <property type="entry name" value="RING/U-box"/>
    <property type="match status" value="1"/>
</dbReference>
<dbReference type="STRING" id="933852.A0A0C2X9J9"/>
<dbReference type="InterPro" id="IPR050731">
    <property type="entry name" value="HRD1_E3_ubiq-ligases"/>
</dbReference>
<dbReference type="GO" id="GO:0008270">
    <property type="term" value="F:zinc ion binding"/>
    <property type="evidence" value="ECO:0007669"/>
    <property type="project" value="UniProtKB-KW"/>
</dbReference>
<keyword evidence="9" id="KW-1185">Reference proteome</keyword>
<keyword evidence="5" id="KW-0175">Coiled coil</keyword>
<keyword evidence="2 4" id="KW-0863">Zinc-finger</keyword>
<evidence type="ECO:0000256" key="5">
    <source>
        <dbReference type="SAM" id="Coils"/>
    </source>
</evidence>
<evidence type="ECO:0000313" key="8">
    <source>
        <dbReference type="EMBL" id="KIM25907.1"/>
    </source>
</evidence>
<dbReference type="GO" id="GO:0043161">
    <property type="term" value="P:proteasome-mediated ubiquitin-dependent protein catabolic process"/>
    <property type="evidence" value="ECO:0007669"/>
    <property type="project" value="TreeGrafter"/>
</dbReference>
<organism evidence="8 9">
    <name type="scientific">Serendipita vermifera MAFF 305830</name>
    <dbReference type="NCBI Taxonomy" id="933852"/>
    <lineage>
        <taxon>Eukaryota</taxon>
        <taxon>Fungi</taxon>
        <taxon>Dikarya</taxon>
        <taxon>Basidiomycota</taxon>
        <taxon>Agaricomycotina</taxon>
        <taxon>Agaricomycetes</taxon>
        <taxon>Sebacinales</taxon>
        <taxon>Serendipitaceae</taxon>
        <taxon>Serendipita</taxon>
    </lineage>
</organism>
<feature type="region of interest" description="Disordered" evidence="6">
    <location>
        <begin position="171"/>
        <end position="246"/>
    </location>
</feature>
<evidence type="ECO:0000313" key="9">
    <source>
        <dbReference type="Proteomes" id="UP000054097"/>
    </source>
</evidence>
<feature type="compositionally biased region" description="Acidic residues" evidence="6">
    <location>
        <begin position="190"/>
        <end position="201"/>
    </location>
</feature>
<dbReference type="InterPro" id="IPR001841">
    <property type="entry name" value="Znf_RING"/>
</dbReference>
<evidence type="ECO:0000256" key="6">
    <source>
        <dbReference type="SAM" id="MobiDB-lite"/>
    </source>
</evidence>
<evidence type="ECO:0000256" key="2">
    <source>
        <dbReference type="ARBA" id="ARBA00022771"/>
    </source>
</evidence>
<gene>
    <name evidence="8" type="ORF">M408DRAFT_17125</name>
</gene>
<keyword evidence="1" id="KW-0479">Metal-binding</keyword>
<feature type="coiled-coil region" evidence="5">
    <location>
        <begin position="1"/>
        <end position="28"/>
    </location>
</feature>
<dbReference type="HOGENOM" id="CLU_1195279_0_0_1"/>
<protein>
    <recommendedName>
        <fullName evidence="7">RING-type domain-containing protein</fullName>
    </recommendedName>
</protein>
<name>A0A0C2X9J9_SERVB</name>
<dbReference type="Proteomes" id="UP000054097">
    <property type="component" value="Unassembled WGS sequence"/>
</dbReference>
<dbReference type="SMART" id="SM00184">
    <property type="entry name" value="RING"/>
    <property type="match status" value="1"/>
</dbReference>
<proteinExistence type="predicted"/>
<feature type="compositionally biased region" description="Basic and acidic residues" evidence="6">
    <location>
        <begin position="171"/>
        <end position="183"/>
    </location>
</feature>
<dbReference type="Pfam" id="PF13639">
    <property type="entry name" value="zf-RING_2"/>
    <property type="match status" value="1"/>
</dbReference>
<sequence>MQGLKKENKQLKKDKEALETDIQVLRALRTAELKKEQRELEGGLGDGLGSLEDTYLQMKKLLRSFRSSIEEIVLEDPGESGNYPDCAICYEELSKDTAATFPCEHIFHMTCIRELDRHAKEQEQRANRNLACPTCRQNWDLSEVLYVTRTASEQWQELIEIATEWAQMDTRRDDVDWTSDKTSEPSFIENDMESDDSEEEQVATGKAQGERSREGEPTAPRTPPRSQKRRRLEELAAARSAKKQKR</sequence>
<accession>A0A0C2X9J9</accession>
<reference evidence="9" key="2">
    <citation type="submission" date="2015-01" db="EMBL/GenBank/DDBJ databases">
        <title>Evolutionary Origins and Diversification of the Mycorrhizal Mutualists.</title>
        <authorList>
            <consortium name="DOE Joint Genome Institute"/>
            <consortium name="Mycorrhizal Genomics Consortium"/>
            <person name="Kohler A."/>
            <person name="Kuo A."/>
            <person name="Nagy L.G."/>
            <person name="Floudas D."/>
            <person name="Copeland A."/>
            <person name="Barry K.W."/>
            <person name="Cichocki N."/>
            <person name="Veneault-Fourrey C."/>
            <person name="LaButti K."/>
            <person name="Lindquist E.A."/>
            <person name="Lipzen A."/>
            <person name="Lundell T."/>
            <person name="Morin E."/>
            <person name="Murat C."/>
            <person name="Riley R."/>
            <person name="Ohm R."/>
            <person name="Sun H."/>
            <person name="Tunlid A."/>
            <person name="Henrissat B."/>
            <person name="Grigoriev I.V."/>
            <person name="Hibbett D.S."/>
            <person name="Martin F."/>
        </authorList>
    </citation>
    <scope>NUCLEOTIDE SEQUENCE [LARGE SCALE GENOMIC DNA]</scope>
    <source>
        <strain evidence="9">MAFF 305830</strain>
    </source>
</reference>
<dbReference type="AlphaFoldDB" id="A0A0C2X9J9"/>
<feature type="domain" description="RING-type" evidence="7">
    <location>
        <begin position="86"/>
        <end position="136"/>
    </location>
</feature>
<dbReference type="OrthoDB" id="1923159at2759"/>
<dbReference type="PANTHER" id="PTHR22763">
    <property type="entry name" value="RING ZINC FINGER PROTEIN"/>
    <property type="match status" value="1"/>
</dbReference>
<dbReference type="GO" id="GO:0012505">
    <property type="term" value="C:endomembrane system"/>
    <property type="evidence" value="ECO:0007669"/>
    <property type="project" value="TreeGrafter"/>
</dbReference>
<evidence type="ECO:0000256" key="4">
    <source>
        <dbReference type="PROSITE-ProRule" id="PRU00175"/>
    </source>
</evidence>
<dbReference type="CDD" id="cd16448">
    <property type="entry name" value="RING-H2"/>
    <property type="match status" value="1"/>
</dbReference>
<dbReference type="InterPro" id="IPR013083">
    <property type="entry name" value="Znf_RING/FYVE/PHD"/>
</dbReference>
<dbReference type="PROSITE" id="PS50089">
    <property type="entry name" value="ZF_RING_2"/>
    <property type="match status" value="1"/>
</dbReference>